<dbReference type="InterPro" id="IPR003370">
    <property type="entry name" value="Chromate_transpt"/>
</dbReference>
<name>A0A934M4C8_9CLOT</name>
<keyword evidence="6 7" id="KW-0472">Membrane</keyword>
<protein>
    <submittedName>
        <fullName evidence="8">Chromate transporter</fullName>
    </submittedName>
</protein>
<feature type="transmembrane region" description="Helical" evidence="7">
    <location>
        <begin position="106"/>
        <end position="130"/>
    </location>
</feature>
<keyword evidence="3" id="KW-1003">Cell membrane</keyword>
<feature type="transmembrane region" description="Helical" evidence="7">
    <location>
        <begin position="75"/>
        <end position="99"/>
    </location>
</feature>
<dbReference type="AlphaFoldDB" id="A0A934M4C8"/>
<dbReference type="GO" id="GO:0015109">
    <property type="term" value="F:chromate transmembrane transporter activity"/>
    <property type="evidence" value="ECO:0007669"/>
    <property type="project" value="InterPro"/>
</dbReference>
<evidence type="ECO:0000256" key="7">
    <source>
        <dbReference type="SAM" id="Phobius"/>
    </source>
</evidence>
<evidence type="ECO:0000256" key="6">
    <source>
        <dbReference type="ARBA" id="ARBA00023136"/>
    </source>
</evidence>
<comment type="caution">
    <text evidence="8">The sequence shown here is derived from an EMBL/GenBank/DDBJ whole genome shotgun (WGS) entry which is preliminary data.</text>
</comment>
<dbReference type="PANTHER" id="PTHR43663:SF2">
    <property type="entry name" value="CHROMATE TRANSPORT PROTEIN-RELATED"/>
    <property type="match status" value="1"/>
</dbReference>
<evidence type="ECO:0000256" key="2">
    <source>
        <dbReference type="ARBA" id="ARBA00005262"/>
    </source>
</evidence>
<evidence type="ECO:0000256" key="5">
    <source>
        <dbReference type="ARBA" id="ARBA00022989"/>
    </source>
</evidence>
<organism evidence="8 9">
    <name type="scientific">Clostridium aciditolerans</name>
    <dbReference type="NCBI Taxonomy" id="339861"/>
    <lineage>
        <taxon>Bacteria</taxon>
        <taxon>Bacillati</taxon>
        <taxon>Bacillota</taxon>
        <taxon>Clostridia</taxon>
        <taxon>Eubacteriales</taxon>
        <taxon>Clostridiaceae</taxon>
        <taxon>Clostridium</taxon>
    </lineage>
</organism>
<proteinExistence type="inferred from homology"/>
<evidence type="ECO:0000313" key="8">
    <source>
        <dbReference type="EMBL" id="MBI6874122.1"/>
    </source>
</evidence>
<feature type="transmembrane region" description="Helical" evidence="7">
    <location>
        <begin position="6"/>
        <end position="26"/>
    </location>
</feature>
<dbReference type="RefSeq" id="WP_211143527.1">
    <property type="nucleotide sequence ID" value="NZ_JAEEGB010000018.1"/>
</dbReference>
<evidence type="ECO:0000256" key="1">
    <source>
        <dbReference type="ARBA" id="ARBA00004651"/>
    </source>
</evidence>
<dbReference type="GO" id="GO:0005886">
    <property type="term" value="C:plasma membrane"/>
    <property type="evidence" value="ECO:0007669"/>
    <property type="project" value="UniProtKB-SubCell"/>
</dbReference>
<reference evidence="8" key="1">
    <citation type="submission" date="2020-12" db="EMBL/GenBank/DDBJ databases">
        <title>Clostridium thailandense sp. nov., a novel acetogenic bacterium isolated from peat land soil in Thailand.</title>
        <authorList>
            <person name="Chaikitkaew S."/>
            <person name="Birkeland N.K."/>
        </authorList>
    </citation>
    <scope>NUCLEOTIDE SEQUENCE</scope>
    <source>
        <strain evidence="8">DSM 17425</strain>
    </source>
</reference>
<sequence>MRKYFIIFWSFFKIGAFTFGGGYAMIPLIETEVVKNKKWVNKNEFLDILTISQSFPGALAVNTSIFIGYKIRGVLGAILALLGTILPSFLIILFIAAFFMQFRNYYYVNLIFKGIGAAVPMLVLIAVVSLSKSLKKDYINLFIIVATVICINIFKIHPVITIIIAGIYGYLFLRKRVE</sequence>
<accession>A0A934M4C8</accession>
<keyword evidence="4 7" id="KW-0812">Transmembrane</keyword>
<evidence type="ECO:0000256" key="4">
    <source>
        <dbReference type="ARBA" id="ARBA00022692"/>
    </source>
</evidence>
<keyword evidence="5 7" id="KW-1133">Transmembrane helix</keyword>
<evidence type="ECO:0000313" key="9">
    <source>
        <dbReference type="Proteomes" id="UP000622687"/>
    </source>
</evidence>
<dbReference type="InterPro" id="IPR052518">
    <property type="entry name" value="CHR_Transporter"/>
</dbReference>
<comment type="subcellular location">
    <subcellularLocation>
        <location evidence="1">Cell membrane</location>
        <topology evidence="1">Multi-pass membrane protein</topology>
    </subcellularLocation>
</comment>
<dbReference type="Pfam" id="PF02417">
    <property type="entry name" value="Chromate_transp"/>
    <property type="match status" value="1"/>
</dbReference>
<evidence type="ECO:0000256" key="3">
    <source>
        <dbReference type="ARBA" id="ARBA00022475"/>
    </source>
</evidence>
<dbReference type="PANTHER" id="PTHR43663">
    <property type="entry name" value="CHROMATE TRANSPORT PROTEIN-RELATED"/>
    <property type="match status" value="1"/>
</dbReference>
<dbReference type="EMBL" id="JAEEGB010000018">
    <property type="protein sequence ID" value="MBI6874122.1"/>
    <property type="molecule type" value="Genomic_DNA"/>
</dbReference>
<gene>
    <name evidence="8" type="ORF">I6U51_15675</name>
</gene>
<feature type="transmembrane region" description="Helical" evidence="7">
    <location>
        <begin position="142"/>
        <end position="173"/>
    </location>
</feature>
<keyword evidence="9" id="KW-1185">Reference proteome</keyword>
<dbReference type="Proteomes" id="UP000622687">
    <property type="component" value="Unassembled WGS sequence"/>
</dbReference>
<comment type="similarity">
    <text evidence="2">Belongs to the chromate ion transporter (CHR) (TC 2.A.51) family.</text>
</comment>